<evidence type="ECO:0008006" key="4">
    <source>
        <dbReference type="Google" id="ProtNLM"/>
    </source>
</evidence>
<accession>A0A1B8GC37</accession>
<protein>
    <recommendedName>
        <fullName evidence="4">Conidiation-specific expression protein</fullName>
    </recommendedName>
</protein>
<evidence type="ECO:0000313" key="2">
    <source>
        <dbReference type="EMBL" id="OBT93394.1"/>
    </source>
</evidence>
<name>A0A1B8GC37_9PEZI</name>
<feature type="compositionally biased region" description="Basic and acidic residues" evidence="1">
    <location>
        <begin position="18"/>
        <end position="29"/>
    </location>
</feature>
<dbReference type="RefSeq" id="XP_018127127.1">
    <property type="nucleotide sequence ID" value="XM_018278178.2"/>
</dbReference>
<keyword evidence="3" id="KW-1185">Reference proteome</keyword>
<reference evidence="3" key="2">
    <citation type="journal article" date="2018" name="Nat. Commun.">
        <title>Extreme sensitivity to ultraviolet light in the fungal pathogen causing white-nose syndrome of bats.</title>
        <authorList>
            <person name="Palmer J.M."/>
            <person name="Drees K.P."/>
            <person name="Foster J.T."/>
            <person name="Lindner D.L."/>
        </authorList>
    </citation>
    <scope>NUCLEOTIDE SEQUENCE [LARGE SCALE GENOMIC DNA]</scope>
    <source>
        <strain evidence="3">UAMH 10579</strain>
    </source>
</reference>
<dbReference type="Proteomes" id="UP000091956">
    <property type="component" value="Unassembled WGS sequence"/>
</dbReference>
<dbReference type="EMBL" id="KV460254">
    <property type="protein sequence ID" value="OBT93394.1"/>
    <property type="molecule type" value="Genomic_DNA"/>
</dbReference>
<reference evidence="2 3" key="1">
    <citation type="submission" date="2016-03" db="EMBL/GenBank/DDBJ databases">
        <title>Comparative genomics of Pseudogymnoascus destructans, the fungus causing white-nose syndrome of bats.</title>
        <authorList>
            <person name="Palmer J.M."/>
            <person name="Drees K.P."/>
            <person name="Foster J.T."/>
            <person name="Lindner D.L."/>
        </authorList>
    </citation>
    <scope>NUCLEOTIDE SEQUENCE [LARGE SCALE GENOMIC DNA]</scope>
    <source>
        <strain evidence="2 3">UAMH 10579</strain>
    </source>
</reference>
<dbReference type="AlphaFoldDB" id="A0A1B8GC37"/>
<evidence type="ECO:0000256" key="1">
    <source>
        <dbReference type="SAM" id="MobiDB-lite"/>
    </source>
</evidence>
<feature type="compositionally biased region" description="Basic and acidic residues" evidence="1">
    <location>
        <begin position="56"/>
        <end position="70"/>
    </location>
</feature>
<organism evidence="2 3">
    <name type="scientific">Pseudogymnoascus verrucosus</name>
    <dbReference type="NCBI Taxonomy" id="342668"/>
    <lineage>
        <taxon>Eukaryota</taxon>
        <taxon>Fungi</taxon>
        <taxon>Dikarya</taxon>
        <taxon>Ascomycota</taxon>
        <taxon>Pezizomycotina</taxon>
        <taxon>Leotiomycetes</taxon>
        <taxon>Thelebolales</taxon>
        <taxon>Thelebolaceae</taxon>
        <taxon>Pseudogymnoascus</taxon>
    </lineage>
</organism>
<sequence>MPSPLDDATFSHTLPGVPRRESDASDSGRRRSSASSSGRFSSLNYQKRQGSGDPEAIARRESYNDQRRESGWFGGLWNNWMRGPSQTVAERRQSESAQPAAGETKAAGVTEQAGEQARKQSWGSKHIHGTGAGAAAWRAQYPRRGSGSGSGTQS</sequence>
<feature type="region of interest" description="Disordered" evidence="1">
    <location>
        <begin position="1"/>
        <end position="154"/>
    </location>
</feature>
<evidence type="ECO:0000313" key="3">
    <source>
        <dbReference type="Proteomes" id="UP000091956"/>
    </source>
</evidence>
<feature type="compositionally biased region" description="Low complexity" evidence="1">
    <location>
        <begin position="33"/>
        <end position="42"/>
    </location>
</feature>
<gene>
    <name evidence="2" type="ORF">VE01_08759</name>
</gene>
<dbReference type="OrthoDB" id="4158609at2759"/>
<dbReference type="GeneID" id="28842145"/>
<proteinExistence type="predicted"/>